<evidence type="ECO:0000256" key="1">
    <source>
        <dbReference type="ARBA" id="ARBA00009437"/>
    </source>
</evidence>
<evidence type="ECO:0000313" key="6">
    <source>
        <dbReference type="EMBL" id="QKG72493.1"/>
    </source>
</evidence>
<dbReference type="SUPFAM" id="SSF53850">
    <property type="entry name" value="Periplasmic binding protein-like II"/>
    <property type="match status" value="1"/>
</dbReference>
<evidence type="ECO:0000256" key="3">
    <source>
        <dbReference type="ARBA" id="ARBA00023125"/>
    </source>
</evidence>
<keyword evidence="3" id="KW-0238">DNA-binding</keyword>
<accession>A0A7D3XIX5</accession>
<comment type="similarity">
    <text evidence="1">Belongs to the LysR transcriptional regulatory family.</text>
</comment>
<evidence type="ECO:0000259" key="5">
    <source>
        <dbReference type="PROSITE" id="PS50931"/>
    </source>
</evidence>
<evidence type="ECO:0000256" key="4">
    <source>
        <dbReference type="ARBA" id="ARBA00023163"/>
    </source>
</evidence>
<dbReference type="GO" id="GO:0000976">
    <property type="term" value="F:transcription cis-regulatory region binding"/>
    <property type="evidence" value="ECO:0007669"/>
    <property type="project" value="TreeGrafter"/>
</dbReference>
<reference evidence="6 7" key="1">
    <citation type="submission" date="2020-05" db="EMBL/GenBank/DDBJ databases">
        <title>Erythrobacter mangrovi sp. nov., isolated from rhizosphere soil of mangrove plant (Kandelia candel).</title>
        <authorList>
            <person name="Ye Y.H."/>
        </authorList>
    </citation>
    <scope>NUCLEOTIDE SEQUENCE [LARGE SCALE GENOMIC DNA]</scope>
    <source>
        <strain evidence="6 7">EB310</strain>
    </source>
</reference>
<dbReference type="PROSITE" id="PS50931">
    <property type="entry name" value="HTH_LYSR"/>
    <property type="match status" value="1"/>
</dbReference>
<dbReference type="Pfam" id="PF00126">
    <property type="entry name" value="HTH_1"/>
    <property type="match status" value="1"/>
</dbReference>
<name>A0A7D3XIX5_9SPHN</name>
<evidence type="ECO:0000313" key="7">
    <source>
        <dbReference type="Proteomes" id="UP000504693"/>
    </source>
</evidence>
<dbReference type="SUPFAM" id="SSF46785">
    <property type="entry name" value="Winged helix' DNA-binding domain"/>
    <property type="match status" value="1"/>
</dbReference>
<gene>
    <name evidence="6" type="ORF">HQR01_14560</name>
</gene>
<dbReference type="InterPro" id="IPR036388">
    <property type="entry name" value="WH-like_DNA-bd_sf"/>
</dbReference>
<dbReference type="Gene3D" id="3.40.190.290">
    <property type="match status" value="1"/>
</dbReference>
<protein>
    <submittedName>
        <fullName evidence="6">LysR family transcriptional regulator</fullName>
    </submittedName>
</protein>
<dbReference type="RefSeq" id="WP_173215804.1">
    <property type="nucleotide sequence ID" value="NZ_CP053921.1"/>
</dbReference>
<evidence type="ECO:0000256" key="2">
    <source>
        <dbReference type="ARBA" id="ARBA00023015"/>
    </source>
</evidence>
<dbReference type="GO" id="GO:0003700">
    <property type="term" value="F:DNA-binding transcription factor activity"/>
    <property type="evidence" value="ECO:0007669"/>
    <property type="project" value="InterPro"/>
</dbReference>
<dbReference type="Gene3D" id="1.10.10.10">
    <property type="entry name" value="Winged helix-like DNA-binding domain superfamily/Winged helix DNA-binding domain"/>
    <property type="match status" value="1"/>
</dbReference>
<dbReference type="InterPro" id="IPR005119">
    <property type="entry name" value="LysR_subst-bd"/>
</dbReference>
<keyword evidence="7" id="KW-1185">Reference proteome</keyword>
<feature type="domain" description="HTH lysR-type" evidence="5">
    <location>
        <begin position="3"/>
        <end position="60"/>
    </location>
</feature>
<sequence length="302" mass="33404">MRLSWDDVAVLLAVLRTGTTGRAAEFLGCSQPTVVRKVAALEAAIGLTLFDRTVQGLRPTEAALALAPYAESLETAACEFETEAASLRGETSQLIRLTLLDHYELLLVPILKEYRKIWPNVQVELLASDRVFDLARGEADIAIRGRATSDHDAVVCRRLPDCSFSVYAPADMDMQDRPRTWDDVARHRIGIPERPLAQLPVYENLAKLAQEGKGSVRCSNYNALRSAIISGNALAALPVTIGRTDPSLVECLPPPPEFDVAIYLLGRRAALRRPYVRMLFDSIDEYFRTNPTVLTGRNATRN</sequence>
<dbReference type="InterPro" id="IPR036390">
    <property type="entry name" value="WH_DNA-bd_sf"/>
</dbReference>
<dbReference type="PANTHER" id="PTHR30126:SF84">
    <property type="entry name" value="HTH-TYPE TRANSCRIPTIONAL REGULATOR PTXR"/>
    <property type="match status" value="1"/>
</dbReference>
<dbReference type="InterPro" id="IPR000847">
    <property type="entry name" value="LysR_HTH_N"/>
</dbReference>
<organism evidence="6 7">
    <name type="scientific">Erythrobacter mangrovi</name>
    <dbReference type="NCBI Taxonomy" id="2739433"/>
    <lineage>
        <taxon>Bacteria</taxon>
        <taxon>Pseudomonadati</taxon>
        <taxon>Pseudomonadota</taxon>
        <taxon>Alphaproteobacteria</taxon>
        <taxon>Sphingomonadales</taxon>
        <taxon>Erythrobacteraceae</taxon>
        <taxon>Erythrobacter/Porphyrobacter group</taxon>
        <taxon>Erythrobacter</taxon>
    </lineage>
</organism>
<proteinExistence type="inferred from homology"/>
<dbReference type="AlphaFoldDB" id="A0A7D3XIX5"/>
<keyword evidence="2" id="KW-0805">Transcription regulation</keyword>
<dbReference type="EMBL" id="CP053921">
    <property type="protein sequence ID" value="QKG72493.1"/>
    <property type="molecule type" value="Genomic_DNA"/>
</dbReference>
<dbReference type="Pfam" id="PF03466">
    <property type="entry name" value="LysR_substrate"/>
    <property type="match status" value="1"/>
</dbReference>
<dbReference type="PANTHER" id="PTHR30126">
    <property type="entry name" value="HTH-TYPE TRANSCRIPTIONAL REGULATOR"/>
    <property type="match status" value="1"/>
</dbReference>
<dbReference type="KEGG" id="emv:HQR01_14560"/>
<dbReference type="Proteomes" id="UP000504693">
    <property type="component" value="Chromosome"/>
</dbReference>
<keyword evidence="4" id="KW-0804">Transcription</keyword>